<reference evidence="2" key="2">
    <citation type="submission" date="2020-06" db="EMBL/GenBank/DDBJ databases">
        <title>Whole Genome Sequence of Bradyrhizobium sp. Strain 323S2.</title>
        <authorList>
            <person name="Bromfield E.S.P."/>
        </authorList>
    </citation>
    <scope>NUCLEOTIDE SEQUENCE [LARGE SCALE GENOMIC DNA]</scope>
    <source>
        <strain evidence="2">323S2</strain>
    </source>
</reference>
<reference evidence="3 4" key="1">
    <citation type="journal article" date="2017" name="Syst. Appl. Microbiol.">
        <title>Soybeans inoculated with root zone soils of Canadian native legumes harbour diverse and novel Bradyrhizobium spp. that possess agricultural potential.</title>
        <authorList>
            <person name="Bromfield E.S.P."/>
            <person name="Cloutier S."/>
            <person name="Tambong J.T."/>
            <person name="Tran Thi T.V."/>
        </authorList>
    </citation>
    <scope>NUCLEOTIDE SEQUENCE [LARGE SCALE GENOMIC DNA]</scope>
    <source>
        <strain evidence="3 4">323S2</strain>
    </source>
</reference>
<dbReference type="EMBL" id="CP088280">
    <property type="protein sequence ID" value="UGX96209.1"/>
    <property type="molecule type" value="Genomic_DNA"/>
</dbReference>
<dbReference type="AlphaFoldDB" id="A0A7Z0TPS1"/>
<feature type="region of interest" description="Disordered" evidence="1">
    <location>
        <begin position="32"/>
        <end position="53"/>
    </location>
</feature>
<reference evidence="3 4" key="3">
    <citation type="journal article" date="2022" name="Int. J. Syst. Evol. Microbiol.">
        <title>Strains of Bradyrhizobium barranii sp. nov. associated with legumes native to Canada are symbionts of soybeans and belong to different subspecies (subsp. barranii subsp. nov. and subsp. apii subsp. nov.) and symbiovars (sv. glycinearum and sv. septentrionale).</title>
        <authorList>
            <person name="Bromfield E.S.P."/>
            <person name="Cloutier S."/>
            <person name="Wasai-Hara S."/>
            <person name="Minamisawa K."/>
        </authorList>
    </citation>
    <scope>NUCLEOTIDE SEQUENCE [LARGE SCALE GENOMIC DNA]</scope>
    <source>
        <strain evidence="3 4">323S2</strain>
    </source>
</reference>
<evidence type="ECO:0000313" key="4">
    <source>
        <dbReference type="Proteomes" id="UP000564836"/>
    </source>
</evidence>
<gene>
    <name evidence="3" type="ORF">G6321_00014140</name>
    <name evidence="2" type="ORF">G6321_04125</name>
</gene>
<evidence type="ECO:0000256" key="1">
    <source>
        <dbReference type="SAM" id="MobiDB-lite"/>
    </source>
</evidence>
<organism evidence="2">
    <name type="scientific">Bradyrhizobium barranii subsp. barranii</name>
    <dbReference type="NCBI Taxonomy" id="2823807"/>
    <lineage>
        <taxon>Bacteria</taxon>
        <taxon>Pseudomonadati</taxon>
        <taxon>Pseudomonadota</taxon>
        <taxon>Alphaproteobacteria</taxon>
        <taxon>Hyphomicrobiales</taxon>
        <taxon>Nitrobacteraceae</taxon>
        <taxon>Bradyrhizobium</taxon>
        <taxon>Bradyrhizobium barranii</taxon>
    </lineage>
</organism>
<accession>A0A7Z0TPS1</accession>
<dbReference type="EMBL" id="JACBFH010000001">
    <property type="protein sequence ID" value="NYY87650.1"/>
    <property type="molecule type" value="Genomic_DNA"/>
</dbReference>
<proteinExistence type="predicted"/>
<evidence type="ECO:0000313" key="2">
    <source>
        <dbReference type="EMBL" id="NYY87650.1"/>
    </source>
</evidence>
<evidence type="ECO:0000313" key="3">
    <source>
        <dbReference type="EMBL" id="UGX96209.1"/>
    </source>
</evidence>
<dbReference type="RefSeq" id="WP_166343320.1">
    <property type="nucleotide sequence ID" value="NZ_CP088280.1"/>
</dbReference>
<sequence>MSTALALTGHIEDDDESFTPELTNVIRRTEAAAHNSDHGGSVPLNPVRAVAGA</sequence>
<name>A0A7Z0TPS1_9BRAD</name>
<dbReference type="Proteomes" id="UP000564836">
    <property type="component" value="Chromosome"/>
</dbReference>
<protein>
    <submittedName>
        <fullName evidence="2">Uncharacterized protein</fullName>
    </submittedName>
</protein>